<keyword evidence="4" id="KW-1185">Reference proteome</keyword>
<dbReference type="EMBL" id="SKBQ01000025">
    <property type="protein sequence ID" value="TPX14850.1"/>
    <property type="molecule type" value="Genomic_DNA"/>
</dbReference>
<dbReference type="Proteomes" id="UP000319257">
    <property type="component" value="Unassembled WGS sequence"/>
</dbReference>
<feature type="compositionally biased region" description="Basic and acidic residues" evidence="2">
    <location>
        <begin position="251"/>
        <end position="260"/>
    </location>
</feature>
<reference evidence="3 4" key="1">
    <citation type="submission" date="2019-06" db="EMBL/GenBank/DDBJ databases">
        <title>Draft genome sequence of the filamentous fungus Phialemoniopsis curvata isolated from diesel fuel.</title>
        <authorList>
            <person name="Varaljay V.A."/>
            <person name="Lyon W.J."/>
            <person name="Crouch A.L."/>
            <person name="Drake C.E."/>
            <person name="Hollomon J.M."/>
            <person name="Nadeau L.J."/>
            <person name="Nunn H.S."/>
            <person name="Stevenson B.S."/>
            <person name="Bojanowski C.L."/>
            <person name="Crookes-Goodson W.J."/>
        </authorList>
    </citation>
    <scope>NUCLEOTIDE SEQUENCE [LARGE SCALE GENOMIC DNA]</scope>
    <source>
        <strain evidence="3 4">D216</strain>
    </source>
</reference>
<comment type="caution">
    <text evidence="3">The sequence shown here is derived from an EMBL/GenBank/DDBJ whole genome shotgun (WGS) entry which is preliminary data.</text>
</comment>
<keyword evidence="1" id="KW-0175">Coiled coil</keyword>
<gene>
    <name evidence="3" type="ORF">E0L32_004959</name>
</gene>
<name>A0A507BE91_9PEZI</name>
<organism evidence="3 4">
    <name type="scientific">Thyridium curvatum</name>
    <dbReference type="NCBI Taxonomy" id="1093900"/>
    <lineage>
        <taxon>Eukaryota</taxon>
        <taxon>Fungi</taxon>
        <taxon>Dikarya</taxon>
        <taxon>Ascomycota</taxon>
        <taxon>Pezizomycotina</taxon>
        <taxon>Sordariomycetes</taxon>
        <taxon>Sordariomycetidae</taxon>
        <taxon>Thyridiales</taxon>
        <taxon>Thyridiaceae</taxon>
        <taxon>Thyridium</taxon>
    </lineage>
</organism>
<dbReference type="RefSeq" id="XP_030996561.1">
    <property type="nucleotide sequence ID" value="XM_031139427.1"/>
</dbReference>
<evidence type="ECO:0000256" key="1">
    <source>
        <dbReference type="SAM" id="Coils"/>
    </source>
</evidence>
<dbReference type="InParanoid" id="A0A507BE91"/>
<dbReference type="GeneID" id="41972406"/>
<dbReference type="AlphaFoldDB" id="A0A507BE91"/>
<sequence>MCDTPVSGKPMGHEHVQKGSIVQPNTPPSQVLPSAFRLLSHNASASPAPPSPAMDHTLLVQRIEFLEKAVEALQQREYQAKSRGKERALQRDAAIASLGEERQYLQGENESLQRKMQGLNIHVQDLHNELIALRNSKEEAQKGKDRLSKAVHNQNRILTEQRRETKANTTELSQKLLHYEDLLRKEKQKYEDLLQKEKEKYDEVSEDRDLMYEAFEDQADHIAELVLKNEQQAKWMGKIMSDLMSKVTAKARAEPQRKDQATGIKIAPPRQKSSFAGRTRSLSEGALGKIVH</sequence>
<feature type="region of interest" description="Disordered" evidence="2">
    <location>
        <begin position="1"/>
        <end position="27"/>
    </location>
</feature>
<feature type="region of interest" description="Disordered" evidence="2">
    <location>
        <begin position="249"/>
        <end position="292"/>
    </location>
</feature>
<proteinExistence type="predicted"/>
<evidence type="ECO:0000313" key="4">
    <source>
        <dbReference type="Proteomes" id="UP000319257"/>
    </source>
</evidence>
<feature type="coiled-coil region" evidence="1">
    <location>
        <begin position="56"/>
        <end position="143"/>
    </location>
</feature>
<evidence type="ECO:0000256" key="2">
    <source>
        <dbReference type="SAM" id="MobiDB-lite"/>
    </source>
</evidence>
<feature type="coiled-coil region" evidence="1">
    <location>
        <begin position="176"/>
        <end position="207"/>
    </location>
</feature>
<accession>A0A507BE91</accession>
<feature type="compositionally biased region" description="Polar residues" evidence="2">
    <location>
        <begin position="271"/>
        <end position="282"/>
    </location>
</feature>
<protein>
    <submittedName>
        <fullName evidence="3">Uncharacterized protein</fullName>
    </submittedName>
</protein>
<evidence type="ECO:0000313" key="3">
    <source>
        <dbReference type="EMBL" id="TPX14850.1"/>
    </source>
</evidence>